<gene>
    <name evidence="2" type="ORF">PECUL_23A055059</name>
</gene>
<name>A0AAD1W1R2_PELCU</name>
<dbReference type="InterPro" id="IPR042566">
    <property type="entry name" value="L1_C"/>
</dbReference>
<evidence type="ECO:0000256" key="1">
    <source>
        <dbReference type="SAM" id="MobiDB-lite"/>
    </source>
</evidence>
<organism evidence="2 3">
    <name type="scientific">Pelobates cultripes</name>
    <name type="common">Western spadefoot toad</name>
    <dbReference type="NCBI Taxonomy" id="61616"/>
    <lineage>
        <taxon>Eukaryota</taxon>
        <taxon>Metazoa</taxon>
        <taxon>Chordata</taxon>
        <taxon>Craniata</taxon>
        <taxon>Vertebrata</taxon>
        <taxon>Euteleostomi</taxon>
        <taxon>Amphibia</taxon>
        <taxon>Batrachia</taxon>
        <taxon>Anura</taxon>
        <taxon>Pelobatoidea</taxon>
        <taxon>Pelobatidae</taxon>
        <taxon>Pelobates</taxon>
    </lineage>
</organism>
<proteinExistence type="predicted"/>
<accession>A0AAD1W1R2</accession>
<dbReference type="EMBL" id="OW240914">
    <property type="protein sequence ID" value="CAH2277059.1"/>
    <property type="molecule type" value="Genomic_DNA"/>
</dbReference>
<feature type="region of interest" description="Disordered" evidence="1">
    <location>
        <begin position="74"/>
        <end position="94"/>
    </location>
</feature>
<sequence>MEYAAIKMFSDLSAATLRQRKTFQRVTETLRANHILYRWGFPVRLIASRNGTTTTIHTVEEGLDLLRQWNLPVVGDSQAPKGPRQVEKDWHTTN</sequence>
<reference evidence="2" key="1">
    <citation type="submission" date="2022-03" db="EMBL/GenBank/DDBJ databases">
        <authorList>
            <person name="Alioto T."/>
            <person name="Alioto T."/>
            <person name="Gomez Garrido J."/>
        </authorList>
    </citation>
    <scope>NUCLEOTIDE SEQUENCE</scope>
</reference>
<dbReference type="Proteomes" id="UP001295444">
    <property type="component" value="Chromosome 03"/>
</dbReference>
<feature type="compositionally biased region" description="Basic and acidic residues" evidence="1">
    <location>
        <begin position="84"/>
        <end position="94"/>
    </location>
</feature>
<dbReference type="AlphaFoldDB" id="A0AAD1W1R2"/>
<keyword evidence="3" id="KW-1185">Reference proteome</keyword>
<evidence type="ECO:0000313" key="3">
    <source>
        <dbReference type="Proteomes" id="UP001295444"/>
    </source>
</evidence>
<protein>
    <submittedName>
        <fullName evidence="2">Uncharacterized protein</fullName>
    </submittedName>
</protein>
<evidence type="ECO:0000313" key="2">
    <source>
        <dbReference type="EMBL" id="CAH2277059.1"/>
    </source>
</evidence>
<dbReference type="Gene3D" id="3.30.250.20">
    <property type="entry name" value="L1 transposable element, C-terminal domain"/>
    <property type="match status" value="1"/>
</dbReference>